<proteinExistence type="predicted"/>
<gene>
    <name evidence="1" type="ORF">C8J26_2136</name>
</gene>
<comment type="caution">
    <text evidence="1">The sequence shown here is derived from an EMBL/GenBank/DDBJ whole genome shotgun (WGS) entry which is preliminary data.</text>
</comment>
<dbReference type="AlphaFoldDB" id="A0A2T5GM67"/>
<reference evidence="1 2" key="1">
    <citation type="submission" date="2018-04" db="EMBL/GenBank/DDBJ databases">
        <title>Genomic Encyclopedia of Type Strains, Phase III (KMG-III): the genomes of soil and plant-associated and newly described type strains.</title>
        <authorList>
            <person name="Whitman W."/>
        </authorList>
    </citation>
    <scope>NUCLEOTIDE SEQUENCE [LARGE SCALE GENOMIC DNA]</scope>
    <source>
        <strain evidence="1 2">MA101b</strain>
    </source>
</reference>
<dbReference type="Proteomes" id="UP000244189">
    <property type="component" value="Unassembled WGS sequence"/>
</dbReference>
<protein>
    <submittedName>
        <fullName evidence="1">Uncharacterized protein</fullName>
    </submittedName>
</protein>
<evidence type="ECO:0000313" key="2">
    <source>
        <dbReference type="Proteomes" id="UP000244189"/>
    </source>
</evidence>
<accession>A0A2T5GM67</accession>
<evidence type="ECO:0000313" key="1">
    <source>
        <dbReference type="EMBL" id="PTQ60424.1"/>
    </source>
</evidence>
<sequence>MLMIRSGEQETAAVRYIARDGSLEWTTTVVFSRNGDSWVGLRTARESYSAQLKLPAALKPHVVKTILNNLKGGLDGESYVSDKPVLLGLNDVNMTTRLMNGDADNYLPIVYMSCSFTGDHPVDPAPLARVLAGMAHILVEPDREFSRMLQINVGSRNVYGGRVGVYWPNGERSVYFINDQMPSDGAVRKTLCGDIRTALLNRRSLSRITWSQAEAQIARKAFNTLRAAGSDNIEEYVAAFDSEIAIRESQLGEAEAEIQRLKSQLRTVDGGGGSQKGVRLDTGGEQSYFDGEVTETLRDALIRASENEQDGGRRQHLIQSIVSLMPVSDSMKHRRDVLKNALGQYKSMTRDARKALEDLGFAITDDGKHIKLVYMQDGRYTFILPKTGGDGRGGMNSVSDIAKRVY</sequence>
<dbReference type="EMBL" id="QAOG01000003">
    <property type="protein sequence ID" value="PTQ60424.1"/>
    <property type="molecule type" value="Genomic_DNA"/>
</dbReference>
<keyword evidence="2" id="KW-1185">Reference proteome</keyword>
<name>A0A2T5GM67_9SPHN</name>
<organism evidence="1 2">
    <name type="scientific">Sphingomonas aurantiaca</name>
    <dbReference type="NCBI Taxonomy" id="185949"/>
    <lineage>
        <taxon>Bacteria</taxon>
        <taxon>Pseudomonadati</taxon>
        <taxon>Pseudomonadota</taxon>
        <taxon>Alphaproteobacteria</taxon>
        <taxon>Sphingomonadales</taxon>
        <taxon>Sphingomonadaceae</taxon>
        <taxon>Sphingomonas</taxon>
    </lineage>
</organism>